<gene>
    <name evidence="1" type="ORF">GCM10011499_36360</name>
</gene>
<keyword evidence="2" id="KW-1185">Reference proteome</keyword>
<dbReference type="Proteomes" id="UP000596977">
    <property type="component" value="Unassembled WGS sequence"/>
</dbReference>
<accession>A0A916W357</accession>
<name>A0A916W357_9HYPH</name>
<proteinExistence type="predicted"/>
<evidence type="ECO:0000313" key="1">
    <source>
        <dbReference type="EMBL" id="GGA62735.1"/>
    </source>
</evidence>
<dbReference type="InterPro" id="IPR043519">
    <property type="entry name" value="NT_sf"/>
</dbReference>
<evidence type="ECO:0008006" key="3">
    <source>
        <dbReference type="Google" id="ProtNLM"/>
    </source>
</evidence>
<dbReference type="SUPFAM" id="SSF81301">
    <property type="entry name" value="Nucleotidyltransferase"/>
    <property type="match status" value="1"/>
</dbReference>
<comment type="caution">
    <text evidence="1">The sequence shown here is derived from an EMBL/GenBank/DDBJ whole genome shotgun (WGS) entry which is preliminary data.</text>
</comment>
<organism evidence="1 2">
    <name type="scientific">Pelagibacterium lentulum</name>
    <dbReference type="NCBI Taxonomy" id="2029865"/>
    <lineage>
        <taxon>Bacteria</taxon>
        <taxon>Pseudomonadati</taxon>
        <taxon>Pseudomonadota</taxon>
        <taxon>Alphaproteobacteria</taxon>
        <taxon>Hyphomicrobiales</taxon>
        <taxon>Devosiaceae</taxon>
        <taxon>Pelagibacterium</taxon>
    </lineage>
</organism>
<protein>
    <recommendedName>
        <fullName evidence="3">Nucleotidyltransferase</fullName>
    </recommendedName>
</protein>
<evidence type="ECO:0000313" key="2">
    <source>
        <dbReference type="Proteomes" id="UP000596977"/>
    </source>
</evidence>
<dbReference type="AlphaFoldDB" id="A0A916W357"/>
<dbReference type="RefSeq" id="WP_127071262.1">
    <property type="nucleotide sequence ID" value="NZ_BMKB01000009.1"/>
</dbReference>
<reference evidence="1 2" key="1">
    <citation type="journal article" date="2014" name="Int. J. Syst. Evol. Microbiol.">
        <title>Complete genome sequence of Corynebacterium casei LMG S-19264T (=DSM 44701T), isolated from a smear-ripened cheese.</title>
        <authorList>
            <consortium name="US DOE Joint Genome Institute (JGI-PGF)"/>
            <person name="Walter F."/>
            <person name="Albersmeier A."/>
            <person name="Kalinowski J."/>
            <person name="Ruckert C."/>
        </authorList>
    </citation>
    <scope>NUCLEOTIDE SEQUENCE [LARGE SCALE GENOMIC DNA]</scope>
    <source>
        <strain evidence="1 2">CGMCC 1.15896</strain>
    </source>
</reference>
<dbReference type="Gene3D" id="3.30.460.40">
    <property type="match status" value="1"/>
</dbReference>
<sequence length="155" mass="17433">MTRNYSDDDFAETLEGMAQRLTQLEEPWMVFGGAAVALHGIDCGPIKDIDVVLPHRAALRLSAMFSWKNHADERSDRFRSDVLLRPDLGPVPVELLGGFQVRGKSGWVAVDCSETQGIQVGAQRVFVPSLERLANIFRLCGREKDIRRAKLIERR</sequence>
<dbReference type="EMBL" id="BMKB01000009">
    <property type="protein sequence ID" value="GGA62735.1"/>
    <property type="molecule type" value="Genomic_DNA"/>
</dbReference>
<dbReference type="OrthoDB" id="8447821at2"/>